<evidence type="ECO:0000256" key="12">
    <source>
        <dbReference type="PROSITE-ProRule" id="PRU00076"/>
    </source>
</evidence>
<sequence length="1231" mass="135885">MNNMAQSRTDFLLFYLNFLLLFSLKKSLCMNDGPKCLSNSCQKDSECHAAATATSCHCLDSSADISAEDCIKETDDPCSSVPCLHNATCASVPGNLNFTCDCPMGYTGTVCETATSLCDSYFCRHGGTCQDEPGGFTCLCAEGFTGAHCEIDTDECLSNPCLNGALCRDKIGGYSCYCVPGYQGKYCEREVNECASEPCLNGATCLNLIGKYECICPLEYTGIHCEDDINECHMNPCQNGGICENSLGSYTCHCLTGEKDGIFYGGQNCTEILFGCVQHTCQNGGLCIPHLRNGQHRFNCICSAGYTGIHCETTTMLSFQGNGYLQVNSIAASSEDYFYSINLSFLTVQPTTLIFYRGDKDTFVKLELQNGCLYLSMQVNNQLKAFLHIAYNVNDGEWHSVEVTIARAVTLKLHKSSCTESCLSQTAAIVDSRQAVIAFQNIFLGGLPVRNNGSLLNIYSTHSAPSFVGCLQDVEVDFSIIIPENLSSDTFLNVKSGCVKKDWCEYQPCQNKGRCNNLWLNYQCDCYRPYAGPNCATEYIPGRFGHEETTGYAAFSLEESHENATISMFVRTRKPFGFLLGLERNTSLFLKVWLEDGKLAMSGPHSNKFLSMQIMNDGNFYFISLKMGPNTMDLFQSSKKLGSVSTPLRKIHRRDILYIGGLPDKQETILNGGFFKGCVQDLRFGNHPLEFYPVTAPLNSVSSKSTLFNVVAGCIGDDLCKSAPCQNGGVCYSIWDDFTCTCPPNMAGKGCEEVKWCDLSPCPPEAQCLPVYQGFECISNAIFNGRSSAIFYRSNGKIRRDLTNITFGFRTRDSDVILLYAEKEPEFFSVSIQDTKLLFQLQSGNSFFILSLASSLSVNDGKWHKVTYSMIEPLSQSSRWRLDINDERDHATSTVATGNLNFLREGTDIYLADKAFDKKDGLRGCMSTVEIGGIHLSYFDNTKKPQEEQFLKISANSVVTGCLKMDACRSNPCLNGGLCEDFYSYFRCTCAKGWTGSQCELSVDECSSNPCLHGNCSDGISAYKCVCDPGYRGTRCEEDIDDCYGHLCGNGATCVDGINGYSCLCAGNFTGRFCRHIRMPSTLCGNENRNITCYNYGNCTEFEGHLECMCLAGFAGLQCEVDINECNSIPCLNGGLCQNHFNKFYCICDVNYAGDRCEIDLTADLSFNIFTTIGSMILVLLLIFLLVVIISIITANKRATQGTYSPSRQEKEGSRVEMWNMVQPPPLERLI</sequence>
<dbReference type="GO" id="GO:0023052">
    <property type="term" value="P:signaling"/>
    <property type="evidence" value="ECO:0007669"/>
    <property type="project" value="UniProtKB-ARBA"/>
</dbReference>
<comment type="caution">
    <text evidence="12">Lacks conserved residue(s) required for the propagation of feature annotation.</text>
</comment>
<feature type="domain" description="EGF-like" evidence="16">
    <location>
        <begin position="74"/>
        <end position="112"/>
    </location>
</feature>
<keyword evidence="17" id="KW-1185">Reference proteome</keyword>
<dbReference type="InterPro" id="IPR018097">
    <property type="entry name" value="EGF_Ca-bd_CS"/>
</dbReference>
<dbReference type="Gene3D" id="2.10.25.10">
    <property type="entry name" value="Laminin"/>
    <property type="match status" value="13"/>
</dbReference>
<evidence type="ECO:0000256" key="7">
    <source>
        <dbReference type="ARBA" id="ARBA00022837"/>
    </source>
</evidence>
<feature type="domain" description="EGF-like" evidence="16">
    <location>
        <begin position="716"/>
        <end position="752"/>
    </location>
</feature>
<dbReference type="FunFam" id="2.10.25.10:FF:000122">
    <property type="entry name" value="Protein crumbs homolog 2"/>
    <property type="match status" value="1"/>
</dbReference>
<feature type="disulfide bond" evidence="12">
    <location>
        <begin position="526"/>
        <end position="535"/>
    </location>
</feature>
<dbReference type="SMART" id="SM00282">
    <property type="entry name" value="LamG"/>
    <property type="match status" value="3"/>
</dbReference>
<comment type="subcellular location">
    <subcellularLocation>
        <location evidence="1">Cell membrane</location>
        <topology evidence="1">Single-pass type I membrane protein</topology>
    </subcellularLocation>
</comment>
<dbReference type="Pfam" id="PF00008">
    <property type="entry name" value="EGF"/>
    <property type="match status" value="10"/>
</dbReference>
<organism evidence="17 18">
    <name type="scientific">Pantherophis guttatus</name>
    <name type="common">Corn snake</name>
    <name type="synonym">Elaphe guttata</name>
    <dbReference type="NCBI Taxonomy" id="94885"/>
    <lineage>
        <taxon>Eukaryota</taxon>
        <taxon>Metazoa</taxon>
        <taxon>Chordata</taxon>
        <taxon>Craniata</taxon>
        <taxon>Vertebrata</taxon>
        <taxon>Euteleostomi</taxon>
        <taxon>Lepidosauria</taxon>
        <taxon>Squamata</taxon>
        <taxon>Bifurcata</taxon>
        <taxon>Unidentata</taxon>
        <taxon>Episquamata</taxon>
        <taxon>Toxicofera</taxon>
        <taxon>Serpentes</taxon>
        <taxon>Colubroidea</taxon>
        <taxon>Colubridae</taxon>
        <taxon>Colubrinae</taxon>
        <taxon>Pantherophis</taxon>
    </lineage>
</organism>
<feature type="domain" description="Laminin G" evidence="15">
    <location>
        <begin position="314"/>
        <end position="498"/>
    </location>
</feature>
<evidence type="ECO:0000256" key="8">
    <source>
        <dbReference type="ARBA" id="ARBA00022989"/>
    </source>
</evidence>
<dbReference type="FunFam" id="2.10.25.10:FF:000279">
    <property type="entry name" value="Neurogenic locus notch 1"/>
    <property type="match status" value="1"/>
</dbReference>
<evidence type="ECO:0000256" key="3">
    <source>
        <dbReference type="ARBA" id="ARBA00022536"/>
    </source>
</evidence>
<dbReference type="PROSITE" id="PS00010">
    <property type="entry name" value="ASX_HYDROXYL"/>
    <property type="match status" value="9"/>
</dbReference>
<feature type="transmembrane region" description="Helical" evidence="13">
    <location>
        <begin position="1169"/>
        <end position="1193"/>
    </location>
</feature>
<dbReference type="PROSITE" id="PS50025">
    <property type="entry name" value="LAM_G_DOMAIN"/>
    <property type="match status" value="3"/>
</dbReference>
<name>A0A6P9DC53_PANGU</name>
<dbReference type="FunFam" id="2.60.120.200:FF:000055">
    <property type="entry name" value="Crumbs cell polarity complex component 1"/>
    <property type="match status" value="1"/>
</dbReference>
<evidence type="ECO:0000259" key="16">
    <source>
        <dbReference type="PROSITE" id="PS50026"/>
    </source>
</evidence>
<keyword evidence="8 13" id="KW-1133">Transmembrane helix</keyword>
<dbReference type="GeneID" id="117677310"/>
<feature type="disulfide bond" evidence="12">
    <location>
        <begin position="1065"/>
        <end position="1074"/>
    </location>
</feature>
<feature type="domain" description="EGF-like" evidence="16">
    <location>
        <begin position="964"/>
        <end position="1000"/>
    </location>
</feature>
<dbReference type="Gene3D" id="2.60.120.200">
    <property type="match status" value="3"/>
</dbReference>
<feature type="domain" description="EGF-like" evidence="16">
    <location>
        <begin position="228"/>
        <end position="270"/>
    </location>
</feature>
<dbReference type="InterPro" id="IPR001791">
    <property type="entry name" value="Laminin_G"/>
</dbReference>
<evidence type="ECO:0000313" key="17">
    <source>
        <dbReference type="Proteomes" id="UP001652622"/>
    </source>
</evidence>
<dbReference type="Pfam" id="PF02210">
    <property type="entry name" value="Laminin_G_2"/>
    <property type="match status" value="3"/>
</dbReference>
<feature type="disulfide bond" evidence="12">
    <location>
        <begin position="1110"/>
        <end position="1119"/>
    </location>
</feature>
<dbReference type="FunFam" id="2.10.25.10:FF:000282">
    <property type="entry name" value="Crumbs cell polarity complex component 2"/>
    <property type="match status" value="1"/>
</dbReference>
<feature type="disulfide bond" evidence="12">
    <location>
        <begin position="990"/>
        <end position="999"/>
    </location>
</feature>
<keyword evidence="9 13" id="KW-0472">Membrane</keyword>
<feature type="disulfide bond" evidence="12">
    <location>
        <begin position="742"/>
        <end position="751"/>
    </location>
</feature>
<dbReference type="SMART" id="SM00179">
    <property type="entry name" value="EGF_CA"/>
    <property type="match status" value="12"/>
</dbReference>
<dbReference type="FunFam" id="2.60.120.200:FF:000081">
    <property type="entry name" value="Crumbs 1, cell polarity complex component"/>
    <property type="match status" value="1"/>
</dbReference>
<keyword evidence="5 14" id="KW-0732">Signal</keyword>
<dbReference type="OrthoDB" id="283575at2759"/>
<accession>A0A6P9DC53</accession>
<dbReference type="PRINTS" id="PR01983">
    <property type="entry name" value="NOTCH"/>
</dbReference>
<dbReference type="Pfam" id="PF12661">
    <property type="entry name" value="hEGF"/>
    <property type="match status" value="1"/>
</dbReference>
<dbReference type="CTD" id="23418"/>
<dbReference type="InterPro" id="IPR013032">
    <property type="entry name" value="EGF-like_CS"/>
</dbReference>
<dbReference type="FunFam" id="2.10.25.10:FF:000039">
    <property type="entry name" value="Crumbs cell polarity complex component 1"/>
    <property type="match status" value="1"/>
</dbReference>
<feature type="domain" description="EGF-like" evidence="16">
    <location>
        <begin position="272"/>
        <end position="312"/>
    </location>
</feature>
<feature type="domain" description="Laminin G" evidence="15">
    <location>
        <begin position="539"/>
        <end position="714"/>
    </location>
</feature>
<feature type="domain" description="Laminin G" evidence="15">
    <location>
        <begin position="779"/>
        <end position="962"/>
    </location>
</feature>
<dbReference type="PANTHER" id="PTHR12916">
    <property type="entry name" value="CYTOCHROME C OXIDASE POLYPEPTIDE VIC-2"/>
    <property type="match status" value="1"/>
</dbReference>
<dbReference type="FunFam" id="2.10.25.10:FF:000413">
    <property type="entry name" value="Crumbs cell polarity complex component 1"/>
    <property type="match status" value="1"/>
</dbReference>
<dbReference type="InterPro" id="IPR001881">
    <property type="entry name" value="EGF-like_Ca-bd_dom"/>
</dbReference>
<feature type="domain" description="EGF-like" evidence="16">
    <location>
        <begin position="1122"/>
        <end position="1158"/>
    </location>
</feature>
<dbReference type="FunFam" id="2.60.120.200:FF:000130">
    <property type="entry name" value="Crumbs 2, cell polarity complex component"/>
    <property type="match status" value="1"/>
</dbReference>
<dbReference type="Proteomes" id="UP001652622">
    <property type="component" value="Unplaced"/>
</dbReference>
<gene>
    <name evidence="18" type="primary">CRB1</name>
</gene>
<feature type="disulfide bond" evidence="12">
    <location>
        <begin position="216"/>
        <end position="225"/>
    </location>
</feature>
<evidence type="ECO:0000256" key="11">
    <source>
        <dbReference type="ARBA" id="ARBA00023180"/>
    </source>
</evidence>
<keyword evidence="2" id="KW-1003">Cell membrane</keyword>
<keyword evidence="6" id="KW-0677">Repeat</keyword>
<evidence type="ECO:0000256" key="2">
    <source>
        <dbReference type="ARBA" id="ARBA00022475"/>
    </source>
</evidence>
<feature type="disulfide bond" evidence="12">
    <location>
        <begin position="1006"/>
        <end position="1016"/>
    </location>
</feature>
<feature type="disulfide bond" evidence="12">
    <location>
        <begin position="102"/>
        <end position="111"/>
    </location>
</feature>
<evidence type="ECO:0000256" key="9">
    <source>
        <dbReference type="ARBA" id="ARBA00023136"/>
    </source>
</evidence>
<keyword evidence="3 12" id="KW-0245">EGF-like domain</keyword>
<dbReference type="PROSITE" id="PS01187">
    <property type="entry name" value="EGF_CA"/>
    <property type="match status" value="4"/>
</dbReference>
<feature type="domain" description="EGF-like" evidence="16">
    <location>
        <begin position="1002"/>
        <end position="1037"/>
    </location>
</feature>
<feature type="disulfide bond" evidence="12">
    <location>
        <begin position="178"/>
        <end position="187"/>
    </location>
</feature>
<dbReference type="OMA" id="RDMFIML"/>
<dbReference type="FunFam" id="2.10.25.10:FF:000123">
    <property type="entry name" value="Crumbs homolog 1 (Drosophila)"/>
    <property type="match status" value="1"/>
</dbReference>
<keyword evidence="7" id="KW-0106">Calcium</keyword>
<dbReference type="InterPro" id="IPR000742">
    <property type="entry name" value="EGF"/>
</dbReference>
<dbReference type="FunFam" id="2.10.25.10:FF:000143">
    <property type="entry name" value="Protein crumbs 1"/>
    <property type="match status" value="1"/>
</dbReference>
<dbReference type="FunFam" id="2.10.25.10:FF:000348">
    <property type="entry name" value="Crumbs 1, cell polarity complex component"/>
    <property type="match status" value="1"/>
</dbReference>
<feature type="domain" description="EGF-like" evidence="16">
    <location>
        <begin position="1039"/>
        <end position="1075"/>
    </location>
</feature>
<evidence type="ECO:0000256" key="14">
    <source>
        <dbReference type="SAM" id="SignalP"/>
    </source>
</evidence>
<dbReference type="PROSITE" id="PS50026">
    <property type="entry name" value="EGF_3"/>
    <property type="match status" value="13"/>
</dbReference>
<dbReference type="GO" id="GO:0007154">
    <property type="term" value="P:cell communication"/>
    <property type="evidence" value="ECO:0007669"/>
    <property type="project" value="UniProtKB-ARBA"/>
</dbReference>
<reference evidence="18" key="1">
    <citation type="submission" date="2025-08" db="UniProtKB">
        <authorList>
            <consortium name="RefSeq"/>
        </authorList>
    </citation>
    <scope>IDENTIFICATION</scope>
    <source>
        <tissue evidence="18">Blood</tissue>
    </source>
</reference>
<evidence type="ECO:0000256" key="5">
    <source>
        <dbReference type="ARBA" id="ARBA00022729"/>
    </source>
</evidence>
<feature type="chain" id="PRO_5028477491" evidence="14">
    <location>
        <begin position="30"/>
        <end position="1231"/>
    </location>
</feature>
<dbReference type="PANTHER" id="PTHR12916:SF9">
    <property type="entry name" value="NEUROGENIC LOCUS NOTCH HOMOLOG PROTEIN 1-RELATED"/>
    <property type="match status" value="1"/>
</dbReference>
<dbReference type="AlphaFoldDB" id="A0A6P9DC53"/>
<dbReference type="CDD" id="cd00110">
    <property type="entry name" value="LamG"/>
    <property type="match status" value="3"/>
</dbReference>
<dbReference type="PROSITE" id="PS01186">
    <property type="entry name" value="EGF_2"/>
    <property type="match status" value="8"/>
</dbReference>
<dbReference type="GO" id="GO:0005509">
    <property type="term" value="F:calcium ion binding"/>
    <property type="evidence" value="ECO:0007669"/>
    <property type="project" value="InterPro"/>
</dbReference>
<feature type="signal peptide" evidence="14">
    <location>
        <begin position="1"/>
        <end position="29"/>
    </location>
</feature>
<dbReference type="InterPro" id="IPR013320">
    <property type="entry name" value="ConA-like_dom_sf"/>
</dbReference>
<dbReference type="FunFam" id="2.10.25.10:FF:000391">
    <property type="entry name" value="Weary, isoform C"/>
    <property type="match status" value="1"/>
</dbReference>
<dbReference type="SUPFAM" id="SSF57196">
    <property type="entry name" value="EGF/Laminin"/>
    <property type="match status" value="11"/>
</dbReference>
<evidence type="ECO:0000256" key="1">
    <source>
        <dbReference type="ARBA" id="ARBA00004251"/>
    </source>
</evidence>
<evidence type="ECO:0000313" key="18">
    <source>
        <dbReference type="RefSeq" id="XP_034293357.1"/>
    </source>
</evidence>
<dbReference type="InterPro" id="IPR000152">
    <property type="entry name" value="EGF-type_Asp/Asn_hydroxyl_site"/>
</dbReference>
<feature type="disulfide bond" evidence="12">
    <location>
        <begin position="1027"/>
        <end position="1036"/>
    </location>
</feature>
<feature type="disulfide bond" evidence="12">
    <location>
        <begin position="1148"/>
        <end position="1157"/>
    </location>
</feature>
<protein>
    <submittedName>
        <fullName evidence="18">Protein crumbs homolog 1 isoform X1</fullName>
    </submittedName>
</protein>
<feature type="disulfide bond" evidence="12">
    <location>
        <begin position="302"/>
        <end position="311"/>
    </location>
</feature>
<feature type="domain" description="EGF-like" evidence="16">
    <location>
        <begin position="500"/>
        <end position="536"/>
    </location>
</feature>
<dbReference type="PROSITE" id="PS00022">
    <property type="entry name" value="EGF_1"/>
    <property type="match status" value="12"/>
</dbReference>
<dbReference type="KEGG" id="pgut:117677310"/>
<dbReference type="GO" id="GO:0005886">
    <property type="term" value="C:plasma membrane"/>
    <property type="evidence" value="ECO:0007669"/>
    <property type="project" value="UniProtKB-SubCell"/>
</dbReference>
<dbReference type="FunFam" id="2.10.25.10:FF:000252">
    <property type="entry name" value="Crumbs homolog 1 (Drosophila)"/>
    <property type="match status" value="1"/>
</dbReference>
<dbReference type="SUPFAM" id="SSF49899">
    <property type="entry name" value="Concanavalin A-like lectins/glucanases"/>
    <property type="match status" value="3"/>
</dbReference>
<feature type="domain" description="EGF-like" evidence="16">
    <location>
        <begin position="1080"/>
        <end position="1120"/>
    </location>
</feature>
<evidence type="ECO:0000259" key="15">
    <source>
        <dbReference type="PROSITE" id="PS50025"/>
    </source>
</evidence>
<feature type="disulfide bond" evidence="12">
    <location>
        <begin position="140"/>
        <end position="149"/>
    </location>
</feature>
<keyword evidence="4 13" id="KW-0812">Transmembrane</keyword>
<dbReference type="FunFam" id="2.10.25.10:FF:000472">
    <property type="entry name" value="Uncharacterized protein, isoform A"/>
    <property type="match status" value="1"/>
</dbReference>
<evidence type="ECO:0000256" key="13">
    <source>
        <dbReference type="SAM" id="Phobius"/>
    </source>
</evidence>
<keyword evidence="10 12" id="KW-1015">Disulfide bond</keyword>
<dbReference type="InParanoid" id="A0A6P9DC53"/>
<keyword evidence="11" id="KW-0325">Glycoprotein</keyword>
<dbReference type="SMART" id="SM00181">
    <property type="entry name" value="EGF"/>
    <property type="match status" value="14"/>
</dbReference>
<dbReference type="CDD" id="cd00054">
    <property type="entry name" value="EGF_CA"/>
    <property type="match status" value="12"/>
</dbReference>
<feature type="disulfide bond" evidence="12">
    <location>
        <begin position="83"/>
        <end position="100"/>
    </location>
</feature>
<feature type="domain" description="EGF-like" evidence="16">
    <location>
        <begin position="114"/>
        <end position="150"/>
    </location>
</feature>
<proteinExistence type="predicted"/>
<evidence type="ECO:0000256" key="6">
    <source>
        <dbReference type="ARBA" id="ARBA00022737"/>
    </source>
</evidence>
<dbReference type="RefSeq" id="XP_034293357.1">
    <property type="nucleotide sequence ID" value="XM_034437466.1"/>
</dbReference>
<evidence type="ECO:0000256" key="4">
    <source>
        <dbReference type="ARBA" id="ARBA00022692"/>
    </source>
</evidence>
<feature type="domain" description="EGF-like" evidence="16">
    <location>
        <begin position="190"/>
        <end position="226"/>
    </location>
</feature>
<evidence type="ECO:0000256" key="10">
    <source>
        <dbReference type="ARBA" id="ARBA00023157"/>
    </source>
</evidence>
<feature type="domain" description="EGF-like" evidence="16">
    <location>
        <begin position="152"/>
        <end position="188"/>
    </location>
</feature>